<gene>
    <name evidence="1" type="primary">AVEN_87773_1</name>
    <name evidence="1" type="ORF">TNCT_562451</name>
</gene>
<dbReference type="InterPro" id="IPR043502">
    <property type="entry name" value="DNA/RNA_pol_sf"/>
</dbReference>
<protein>
    <submittedName>
        <fullName evidence="1">C2H2-type domain-containing protein</fullName>
    </submittedName>
</protein>
<evidence type="ECO:0000313" key="1">
    <source>
        <dbReference type="EMBL" id="GFR29190.1"/>
    </source>
</evidence>
<dbReference type="Proteomes" id="UP000887116">
    <property type="component" value="Unassembled WGS sequence"/>
</dbReference>
<accession>A0A8X6JBR4</accession>
<keyword evidence="2" id="KW-1185">Reference proteome</keyword>
<dbReference type="OrthoDB" id="7690693at2759"/>
<name>A0A8X6JBR4_TRICU</name>
<reference evidence="1" key="1">
    <citation type="submission" date="2020-07" db="EMBL/GenBank/DDBJ databases">
        <title>Multicomponent nature underlies the extraordinary mechanical properties of spider dragline silk.</title>
        <authorList>
            <person name="Kono N."/>
            <person name="Nakamura H."/>
            <person name="Mori M."/>
            <person name="Yoshida Y."/>
            <person name="Ohtoshi R."/>
            <person name="Malay A.D."/>
            <person name="Moran D.A.P."/>
            <person name="Tomita M."/>
            <person name="Numata K."/>
            <person name="Arakawa K."/>
        </authorList>
    </citation>
    <scope>NUCLEOTIDE SEQUENCE</scope>
</reference>
<dbReference type="AlphaFoldDB" id="A0A8X6JBR4"/>
<sequence length="171" mass="19573">MDTDSLYISVKTDDVFNDMKNSLSNIFDLSNYPRDHFLFDDSNRGRLGFLKSEAIQPIREFVGLKAKMYAFLYGDKCKKTAKGVKKSTLKNFTFESYKNVLLNEECVRQTQCSIISKNHILNTVTQNKIGLSAFYDKKYLTEGGVNSLSYGHNLIEHIEDEDTCEGEKCFS</sequence>
<evidence type="ECO:0000313" key="2">
    <source>
        <dbReference type="Proteomes" id="UP000887116"/>
    </source>
</evidence>
<dbReference type="SUPFAM" id="SSF56672">
    <property type="entry name" value="DNA/RNA polymerases"/>
    <property type="match status" value="1"/>
</dbReference>
<dbReference type="PANTHER" id="PTHR31511">
    <property type="entry name" value="PROTEIN CBG23764"/>
    <property type="match status" value="1"/>
</dbReference>
<dbReference type="GO" id="GO:0071897">
    <property type="term" value="P:DNA biosynthetic process"/>
    <property type="evidence" value="ECO:0007669"/>
    <property type="project" value="UniProtKB-ARBA"/>
</dbReference>
<proteinExistence type="predicted"/>
<organism evidence="1 2">
    <name type="scientific">Trichonephila clavata</name>
    <name type="common">Joro spider</name>
    <name type="synonym">Nephila clavata</name>
    <dbReference type="NCBI Taxonomy" id="2740835"/>
    <lineage>
        <taxon>Eukaryota</taxon>
        <taxon>Metazoa</taxon>
        <taxon>Ecdysozoa</taxon>
        <taxon>Arthropoda</taxon>
        <taxon>Chelicerata</taxon>
        <taxon>Arachnida</taxon>
        <taxon>Araneae</taxon>
        <taxon>Araneomorphae</taxon>
        <taxon>Entelegynae</taxon>
        <taxon>Araneoidea</taxon>
        <taxon>Nephilidae</taxon>
        <taxon>Trichonephila</taxon>
    </lineage>
</organism>
<dbReference type="PANTHER" id="PTHR31511:SF12">
    <property type="entry name" value="RHO TERMINATION FACTOR N-TERMINAL DOMAIN-CONTAINING PROTEIN"/>
    <property type="match status" value="1"/>
</dbReference>
<dbReference type="EMBL" id="BMAO01009183">
    <property type="protein sequence ID" value="GFR29190.1"/>
    <property type="molecule type" value="Genomic_DNA"/>
</dbReference>
<comment type="caution">
    <text evidence="1">The sequence shown here is derived from an EMBL/GenBank/DDBJ whole genome shotgun (WGS) entry which is preliminary data.</text>
</comment>